<dbReference type="SMART" id="SM00475">
    <property type="entry name" value="53EXOc"/>
    <property type="match status" value="1"/>
</dbReference>
<dbReference type="GO" id="GO:0033567">
    <property type="term" value="P:DNA replication, Okazaki fragment processing"/>
    <property type="evidence" value="ECO:0007669"/>
    <property type="project" value="InterPro"/>
</dbReference>
<dbReference type="Gene3D" id="3.40.50.1010">
    <property type="entry name" value="5'-nuclease"/>
    <property type="match status" value="1"/>
</dbReference>
<sequence>MQIVFDMNYIANRTAFAISPSEIFLSTQEDRDDLRQAVLQSINFVIKKYSRVTNFVFCFDSTEKSWRYELDRGDDYKANRKTSTPRFDRQGFSKFISEFKRFLVDNGYCVLSYPHAEGDDLIYVSSNLIYKSDESVIICTADSDMKQLVKFNGTSFIAMFNMDSSKMMHYIDQRTKKKEISTLDDFLGISENVIEDSNRTIIEQRSEKIIPEKALFVKVLSGDKSDNIPSVYKYLKGKSEVSFTDLRASKVFEKYYEEKVVNGEMTVEDVFEDADLPKHIIDEVQKSPDYADSEKISENIGINRRYVELSYKSYNDAYYDALELYVIGELTKTQNNRTFDQFIDSQDIWQ</sequence>
<dbReference type="InterPro" id="IPR038969">
    <property type="entry name" value="FEN"/>
</dbReference>
<accession>A0A8S5VTJ4</accession>
<name>A0A8S5VTJ4_9CAUD</name>
<keyword evidence="2" id="KW-0378">Hydrolase</keyword>
<dbReference type="EMBL" id="BK035393">
    <property type="protein sequence ID" value="DAG97923.1"/>
    <property type="molecule type" value="Genomic_DNA"/>
</dbReference>
<evidence type="ECO:0000313" key="4">
    <source>
        <dbReference type="EMBL" id="DAG97923.1"/>
    </source>
</evidence>
<protein>
    <submittedName>
        <fullName evidence="4">Exodeoxyribonuclease</fullName>
    </submittedName>
</protein>
<evidence type="ECO:0000259" key="3">
    <source>
        <dbReference type="SMART" id="SM00475"/>
    </source>
</evidence>
<dbReference type="Pfam" id="PF02739">
    <property type="entry name" value="5_3_exonuc_N"/>
    <property type="match status" value="1"/>
</dbReference>
<dbReference type="SUPFAM" id="SSF88723">
    <property type="entry name" value="PIN domain-like"/>
    <property type="match status" value="1"/>
</dbReference>
<dbReference type="GO" id="GO:0003677">
    <property type="term" value="F:DNA binding"/>
    <property type="evidence" value="ECO:0007669"/>
    <property type="project" value="InterPro"/>
</dbReference>
<keyword evidence="1" id="KW-0540">Nuclease</keyword>
<dbReference type="InterPro" id="IPR029060">
    <property type="entry name" value="PIN-like_dom_sf"/>
</dbReference>
<dbReference type="InterPro" id="IPR002421">
    <property type="entry name" value="5-3_exonuclease"/>
</dbReference>
<feature type="domain" description="5'-3' exonuclease" evidence="3">
    <location>
        <begin position="1"/>
        <end position="277"/>
    </location>
</feature>
<reference evidence="4" key="1">
    <citation type="journal article" date="2021" name="Proc. Natl. Acad. Sci. U.S.A.">
        <title>A Catalog of Tens of Thousands of Viruses from Human Metagenomes Reveals Hidden Associations with Chronic Diseases.</title>
        <authorList>
            <person name="Tisza M.J."/>
            <person name="Buck C.B."/>
        </authorList>
    </citation>
    <scope>NUCLEOTIDE SEQUENCE</scope>
    <source>
        <strain evidence="4">CtASH1</strain>
    </source>
</reference>
<dbReference type="PANTHER" id="PTHR42646:SF2">
    <property type="entry name" value="5'-3' EXONUCLEASE FAMILY PROTEIN"/>
    <property type="match status" value="1"/>
</dbReference>
<dbReference type="GO" id="GO:0017108">
    <property type="term" value="F:5'-flap endonuclease activity"/>
    <property type="evidence" value="ECO:0007669"/>
    <property type="project" value="InterPro"/>
</dbReference>
<organism evidence="4">
    <name type="scientific">Ackermannviridae sp</name>
    <dbReference type="NCBI Taxonomy" id="2831612"/>
    <lineage>
        <taxon>Viruses</taxon>
        <taxon>Duplodnaviria</taxon>
        <taxon>Heunggongvirae</taxon>
        <taxon>Uroviricota</taxon>
        <taxon>Caudoviricetes</taxon>
        <taxon>Pantevenvirales</taxon>
        <taxon>Ackermannviridae</taxon>
    </lineage>
</organism>
<proteinExistence type="predicted"/>
<evidence type="ECO:0000256" key="2">
    <source>
        <dbReference type="ARBA" id="ARBA00022801"/>
    </source>
</evidence>
<dbReference type="GO" id="GO:0008409">
    <property type="term" value="F:5'-3' exonuclease activity"/>
    <property type="evidence" value="ECO:0007669"/>
    <property type="project" value="InterPro"/>
</dbReference>
<dbReference type="InterPro" id="IPR020046">
    <property type="entry name" value="5-3_exonucl_a-hlix_arch_N"/>
</dbReference>
<dbReference type="PANTHER" id="PTHR42646">
    <property type="entry name" value="FLAP ENDONUCLEASE XNI"/>
    <property type="match status" value="1"/>
</dbReference>
<evidence type="ECO:0000256" key="1">
    <source>
        <dbReference type="ARBA" id="ARBA00022722"/>
    </source>
</evidence>